<dbReference type="AlphaFoldDB" id="A0A8S2ZUE4"/>
<dbReference type="EMBL" id="CAJOBC010137389">
    <property type="protein sequence ID" value="CAF4633709.1"/>
    <property type="molecule type" value="Genomic_DNA"/>
</dbReference>
<feature type="non-terminal residue" evidence="1">
    <location>
        <position position="1"/>
    </location>
</feature>
<proteinExistence type="predicted"/>
<name>A0A8S2ZUE4_9BILA</name>
<evidence type="ECO:0000313" key="2">
    <source>
        <dbReference type="Proteomes" id="UP000681722"/>
    </source>
</evidence>
<protein>
    <submittedName>
        <fullName evidence="1">Uncharacterized protein</fullName>
    </submittedName>
</protein>
<dbReference type="InterPro" id="IPR052958">
    <property type="entry name" value="IFN-induced_PKR_regulator"/>
</dbReference>
<dbReference type="Proteomes" id="UP000681722">
    <property type="component" value="Unassembled WGS sequence"/>
</dbReference>
<gene>
    <name evidence="1" type="ORF">SRO942_LOCUS49928</name>
</gene>
<organism evidence="1 2">
    <name type="scientific">Didymodactylos carnosus</name>
    <dbReference type="NCBI Taxonomy" id="1234261"/>
    <lineage>
        <taxon>Eukaryota</taxon>
        <taxon>Metazoa</taxon>
        <taxon>Spiralia</taxon>
        <taxon>Gnathifera</taxon>
        <taxon>Rotifera</taxon>
        <taxon>Eurotatoria</taxon>
        <taxon>Bdelloidea</taxon>
        <taxon>Philodinida</taxon>
        <taxon>Philodinidae</taxon>
        <taxon>Didymodactylos</taxon>
    </lineage>
</organism>
<dbReference type="SUPFAM" id="SSF53098">
    <property type="entry name" value="Ribonuclease H-like"/>
    <property type="match status" value="1"/>
</dbReference>
<reference evidence="1" key="1">
    <citation type="submission" date="2021-02" db="EMBL/GenBank/DDBJ databases">
        <authorList>
            <person name="Nowell W R."/>
        </authorList>
    </citation>
    <scope>NUCLEOTIDE SEQUENCE</scope>
</reference>
<dbReference type="OrthoDB" id="6624135at2759"/>
<feature type="non-terminal residue" evidence="1">
    <location>
        <position position="174"/>
    </location>
</feature>
<comment type="caution">
    <text evidence="1">The sequence shown here is derived from an EMBL/GenBank/DDBJ whole genome shotgun (WGS) entry which is preliminary data.</text>
</comment>
<sequence length="174" mass="19845">GIANHILEVLNELQLDPDRLVAQSYDYANNMSGQLNGVQAKISDKLQRKIKYISCSGHRSNTVIKHACEASLDINCLVGTLQNIYNFFTSSTKRLTILNDKYTSNLFTLIPKITSTKRWGGKYQVLKAVYECFREIVEALDEITDDSENFDKDTRNEANSINTNMKTFNFITYL</sequence>
<dbReference type="PANTHER" id="PTHR46289:SF17">
    <property type="entry name" value="HAT C-TERMINAL DIMERISATION DOMAIN-CONTAINING PROTEIN"/>
    <property type="match status" value="1"/>
</dbReference>
<dbReference type="PANTHER" id="PTHR46289">
    <property type="entry name" value="52 KDA REPRESSOR OF THE INHIBITOR OF THE PROTEIN KINASE-LIKE PROTEIN-RELATED"/>
    <property type="match status" value="1"/>
</dbReference>
<dbReference type="InterPro" id="IPR012337">
    <property type="entry name" value="RNaseH-like_sf"/>
</dbReference>
<accession>A0A8S2ZUE4</accession>
<evidence type="ECO:0000313" key="1">
    <source>
        <dbReference type="EMBL" id="CAF4633709.1"/>
    </source>
</evidence>